<feature type="compositionally biased region" description="Polar residues" evidence="3">
    <location>
        <begin position="598"/>
        <end position="607"/>
    </location>
</feature>
<feature type="region of interest" description="Disordered" evidence="3">
    <location>
        <begin position="245"/>
        <end position="270"/>
    </location>
</feature>
<name>A0A5C3MHV1_9AGAR</name>
<feature type="compositionally biased region" description="Polar residues" evidence="3">
    <location>
        <begin position="46"/>
        <end position="56"/>
    </location>
</feature>
<feature type="compositionally biased region" description="Polar residues" evidence="3">
    <location>
        <begin position="143"/>
        <end position="170"/>
    </location>
</feature>
<dbReference type="STRING" id="68775.A0A5C3MHV1"/>
<keyword evidence="6" id="KW-1185">Reference proteome</keyword>
<evidence type="ECO:0000259" key="4">
    <source>
        <dbReference type="PROSITE" id="PS50888"/>
    </source>
</evidence>
<dbReference type="CDD" id="cd19690">
    <property type="entry name" value="bHLHzip_spESC1_like"/>
    <property type="match status" value="1"/>
</dbReference>
<dbReference type="Pfam" id="PF00010">
    <property type="entry name" value="HLH"/>
    <property type="match status" value="1"/>
</dbReference>
<feature type="region of interest" description="Disordered" evidence="3">
    <location>
        <begin position="550"/>
        <end position="607"/>
    </location>
</feature>
<dbReference type="InterPro" id="IPR011598">
    <property type="entry name" value="bHLH_dom"/>
</dbReference>
<dbReference type="OrthoDB" id="8964853at2759"/>
<dbReference type="SUPFAM" id="SSF47459">
    <property type="entry name" value="HLH, helix-loop-helix DNA-binding domain"/>
    <property type="match status" value="1"/>
</dbReference>
<dbReference type="GO" id="GO:0003700">
    <property type="term" value="F:DNA-binding transcription factor activity"/>
    <property type="evidence" value="ECO:0007669"/>
    <property type="project" value="TreeGrafter"/>
</dbReference>
<dbReference type="GO" id="GO:0003677">
    <property type="term" value="F:DNA binding"/>
    <property type="evidence" value="ECO:0007669"/>
    <property type="project" value="UniProtKB-KW"/>
</dbReference>
<dbReference type="InterPro" id="IPR040106">
    <property type="entry name" value="Esc1_bHLHzip"/>
</dbReference>
<keyword evidence="1" id="KW-0238">DNA-binding</keyword>
<feature type="compositionally biased region" description="Polar residues" evidence="3">
    <location>
        <begin position="306"/>
        <end position="320"/>
    </location>
</feature>
<sequence>MVDNADTNGNTSSSKSAPFSANGSSHRDSSPSKHSPIAPLAPLEYLQNQRRGSITDPSLHAAPTGIGLKPNSVYRQPPDQTGPASAQPSSFHDSNSKTNFSDPRPSSPYVFGDATVQPIQQSDTNSQLRKLLRSPSLEHSNHRPPSSLSHESHAASRNPSGPSNVSNLMNIDQDRPDQQNANRRSSREPQSFDYSMRRHSVAGIAGMQNQHTLPHLSSLPHGTKRKMSGDRGVFPPVGEEVDSQLVGPGVPSGMEVDTDAPAPKRRGSTFDPRSIAHLTLNDRRNSIDTRPGLQQQMWQNERRDSTSSMFSNVSSISGFNSVFPGDSPQGRLPPNIFPWQNNNQQQQQQQGEAPGNHTNEDNSNSRPFDPAMSAPIGMMPPMNFQADRRMSVPDILTTSSSSRALRSRSRPPSRQTQHTESNTQSGPSSGQEDSGAGLSPGSKSSKDAGATPYSRSPELRVSHKLAERKRRKEMKDLFDELRDQLPADRGMKASKWEILSKAIDFVAQLKQSHQDMAREIDLLRHEVETLRQGGNPAFPMPGPPPHQVVYGQVPGQFAPPPPPPGTMQPPQPPPLHPGSRPGSSQNLFSGVNPPPPSQNGNVHTPPT</sequence>
<dbReference type="GO" id="GO:0045944">
    <property type="term" value="P:positive regulation of transcription by RNA polymerase II"/>
    <property type="evidence" value="ECO:0007669"/>
    <property type="project" value="TreeGrafter"/>
</dbReference>
<feature type="compositionally biased region" description="Polar residues" evidence="3">
    <location>
        <begin position="78"/>
        <end position="101"/>
    </location>
</feature>
<feature type="compositionally biased region" description="Low complexity" evidence="3">
    <location>
        <begin position="340"/>
        <end position="350"/>
    </location>
</feature>
<feature type="compositionally biased region" description="Polar residues" evidence="3">
    <location>
        <begin position="415"/>
        <end position="432"/>
    </location>
</feature>
<evidence type="ECO:0000256" key="2">
    <source>
        <dbReference type="ARBA" id="ARBA00023242"/>
    </source>
</evidence>
<evidence type="ECO:0000313" key="5">
    <source>
        <dbReference type="EMBL" id="TFK43528.1"/>
    </source>
</evidence>
<feature type="compositionally biased region" description="Polar residues" evidence="3">
    <location>
        <begin position="1"/>
        <end position="23"/>
    </location>
</feature>
<keyword evidence="2" id="KW-0539">Nucleus</keyword>
<dbReference type="PANTHER" id="PTHR10328:SF15">
    <property type="entry name" value="BHLH TRANSCRIPTION FACTOR"/>
    <property type="match status" value="1"/>
</dbReference>
<feature type="region of interest" description="Disordered" evidence="3">
    <location>
        <begin position="398"/>
        <end position="468"/>
    </location>
</feature>
<dbReference type="AlphaFoldDB" id="A0A5C3MHV1"/>
<proteinExistence type="predicted"/>
<evidence type="ECO:0000256" key="1">
    <source>
        <dbReference type="ARBA" id="ARBA00023125"/>
    </source>
</evidence>
<dbReference type="Proteomes" id="UP000308652">
    <property type="component" value="Unassembled WGS sequence"/>
</dbReference>
<feature type="region of interest" description="Disordered" evidence="3">
    <location>
        <begin position="136"/>
        <end position="194"/>
    </location>
</feature>
<reference evidence="5 6" key="1">
    <citation type="journal article" date="2019" name="Nat. Ecol. Evol.">
        <title>Megaphylogeny resolves global patterns of mushroom evolution.</title>
        <authorList>
            <person name="Varga T."/>
            <person name="Krizsan K."/>
            <person name="Foldi C."/>
            <person name="Dima B."/>
            <person name="Sanchez-Garcia M."/>
            <person name="Sanchez-Ramirez S."/>
            <person name="Szollosi G.J."/>
            <person name="Szarkandi J.G."/>
            <person name="Papp V."/>
            <person name="Albert L."/>
            <person name="Andreopoulos W."/>
            <person name="Angelini C."/>
            <person name="Antonin V."/>
            <person name="Barry K.W."/>
            <person name="Bougher N.L."/>
            <person name="Buchanan P."/>
            <person name="Buyck B."/>
            <person name="Bense V."/>
            <person name="Catcheside P."/>
            <person name="Chovatia M."/>
            <person name="Cooper J."/>
            <person name="Damon W."/>
            <person name="Desjardin D."/>
            <person name="Finy P."/>
            <person name="Geml J."/>
            <person name="Haridas S."/>
            <person name="Hughes K."/>
            <person name="Justo A."/>
            <person name="Karasinski D."/>
            <person name="Kautmanova I."/>
            <person name="Kiss B."/>
            <person name="Kocsube S."/>
            <person name="Kotiranta H."/>
            <person name="LaButti K.M."/>
            <person name="Lechner B.E."/>
            <person name="Liimatainen K."/>
            <person name="Lipzen A."/>
            <person name="Lukacs Z."/>
            <person name="Mihaltcheva S."/>
            <person name="Morgado L.N."/>
            <person name="Niskanen T."/>
            <person name="Noordeloos M.E."/>
            <person name="Ohm R.A."/>
            <person name="Ortiz-Santana B."/>
            <person name="Ovrebo C."/>
            <person name="Racz N."/>
            <person name="Riley R."/>
            <person name="Savchenko A."/>
            <person name="Shiryaev A."/>
            <person name="Soop K."/>
            <person name="Spirin V."/>
            <person name="Szebenyi C."/>
            <person name="Tomsovsky M."/>
            <person name="Tulloss R.E."/>
            <person name="Uehling J."/>
            <person name="Grigoriev I.V."/>
            <person name="Vagvolgyi C."/>
            <person name="Papp T."/>
            <person name="Martin F.M."/>
            <person name="Miettinen O."/>
            <person name="Hibbett D.S."/>
            <person name="Nagy L.G."/>
        </authorList>
    </citation>
    <scope>NUCLEOTIDE SEQUENCE [LARGE SCALE GENOMIC DNA]</scope>
    <source>
        <strain evidence="5 6">CBS 166.37</strain>
    </source>
</reference>
<gene>
    <name evidence="5" type="ORF">BDQ12DRAFT_675124</name>
</gene>
<feature type="compositionally biased region" description="Polar residues" evidence="3">
    <location>
        <begin position="178"/>
        <end position="193"/>
    </location>
</feature>
<feature type="compositionally biased region" description="Pro residues" evidence="3">
    <location>
        <begin position="557"/>
        <end position="576"/>
    </location>
</feature>
<dbReference type="EMBL" id="ML213591">
    <property type="protein sequence ID" value="TFK43528.1"/>
    <property type="molecule type" value="Genomic_DNA"/>
</dbReference>
<dbReference type="InterPro" id="IPR036638">
    <property type="entry name" value="HLH_DNA-bd_sf"/>
</dbReference>
<evidence type="ECO:0000256" key="3">
    <source>
        <dbReference type="SAM" id="MobiDB-lite"/>
    </source>
</evidence>
<dbReference type="GO" id="GO:0090575">
    <property type="term" value="C:RNA polymerase II transcription regulator complex"/>
    <property type="evidence" value="ECO:0007669"/>
    <property type="project" value="TreeGrafter"/>
</dbReference>
<dbReference type="SMART" id="SM00353">
    <property type="entry name" value="HLH"/>
    <property type="match status" value="1"/>
</dbReference>
<organism evidence="5 6">
    <name type="scientific">Crucibulum laeve</name>
    <dbReference type="NCBI Taxonomy" id="68775"/>
    <lineage>
        <taxon>Eukaryota</taxon>
        <taxon>Fungi</taxon>
        <taxon>Dikarya</taxon>
        <taxon>Basidiomycota</taxon>
        <taxon>Agaricomycotina</taxon>
        <taxon>Agaricomycetes</taxon>
        <taxon>Agaricomycetidae</taxon>
        <taxon>Agaricales</taxon>
        <taxon>Agaricineae</taxon>
        <taxon>Nidulariaceae</taxon>
        <taxon>Crucibulum</taxon>
    </lineage>
</organism>
<accession>A0A5C3MHV1</accession>
<dbReference type="GO" id="GO:0046983">
    <property type="term" value="F:protein dimerization activity"/>
    <property type="evidence" value="ECO:0007669"/>
    <property type="project" value="InterPro"/>
</dbReference>
<feature type="domain" description="BHLH" evidence="4">
    <location>
        <begin position="458"/>
        <end position="509"/>
    </location>
</feature>
<feature type="region of interest" description="Disordered" evidence="3">
    <location>
        <begin position="1"/>
        <end position="112"/>
    </location>
</feature>
<dbReference type="Gene3D" id="4.10.280.10">
    <property type="entry name" value="Helix-loop-helix DNA-binding domain"/>
    <property type="match status" value="1"/>
</dbReference>
<evidence type="ECO:0000313" key="6">
    <source>
        <dbReference type="Proteomes" id="UP000308652"/>
    </source>
</evidence>
<dbReference type="PANTHER" id="PTHR10328">
    <property type="entry name" value="PROTEIN MAX MYC-ASSOCIATED FACTOR X"/>
    <property type="match status" value="1"/>
</dbReference>
<protein>
    <recommendedName>
        <fullName evidence="4">BHLH domain-containing protein</fullName>
    </recommendedName>
</protein>
<dbReference type="PROSITE" id="PS50888">
    <property type="entry name" value="BHLH"/>
    <property type="match status" value="1"/>
</dbReference>
<feature type="region of interest" description="Disordered" evidence="3">
    <location>
        <begin position="285"/>
        <end position="384"/>
    </location>
</feature>